<comment type="caution">
    <text evidence="3">The sequence shown here is derived from an EMBL/GenBank/DDBJ whole genome shotgun (WGS) entry which is preliminary data.</text>
</comment>
<dbReference type="OrthoDB" id="9805649at2"/>
<dbReference type="InterPro" id="IPR036514">
    <property type="entry name" value="SGNH_hydro_sf"/>
</dbReference>
<dbReference type="RefSeq" id="WP_069437154.1">
    <property type="nucleotide sequence ID" value="NZ_LPWG01000011.1"/>
</dbReference>
<gene>
    <name evidence="3" type="ORF">AUC68_04180</name>
</gene>
<dbReference type="Gene3D" id="3.40.50.1110">
    <property type="entry name" value="SGNH hydrolase"/>
    <property type="match status" value="1"/>
</dbReference>
<proteinExistence type="predicted"/>
<dbReference type="Proteomes" id="UP000094501">
    <property type="component" value="Unassembled WGS sequence"/>
</dbReference>
<evidence type="ECO:0000256" key="1">
    <source>
        <dbReference type="SAM" id="MobiDB-lite"/>
    </source>
</evidence>
<evidence type="ECO:0008006" key="5">
    <source>
        <dbReference type="Google" id="ProtNLM"/>
    </source>
</evidence>
<feature type="chain" id="PRO_5009138841" description="SGNH hydrolase-type esterase domain-containing protein" evidence="2">
    <location>
        <begin position="26"/>
        <end position="396"/>
    </location>
</feature>
<dbReference type="AlphaFoldDB" id="A0A1E3W0D4"/>
<evidence type="ECO:0000313" key="3">
    <source>
        <dbReference type="EMBL" id="ODR99213.1"/>
    </source>
</evidence>
<accession>A0A1E3W0D4</accession>
<evidence type="ECO:0000313" key="4">
    <source>
        <dbReference type="Proteomes" id="UP000094501"/>
    </source>
</evidence>
<name>A0A1E3W0D4_9HYPH</name>
<dbReference type="GO" id="GO:0016788">
    <property type="term" value="F:hydrolase activity, acting on ester bonds"/>
    <property type="evidence" value="ECO:0007669"/>
    <property type="project" value="UniProtKB-ARBA"/>
</dbReference>
<protein>
    <recommendedName>
        <fullName evidence="5">SGNH hydrolase-type esterase domain-containing protein</fullName>
    </recommendedName>
</protein>
<keyword evidence="4" id="KW-1185">Reference proteome</keyword>
<dbReference type="InterPro" id="IPR007407">
    <property type="entry name" value="DUF459"/>
</dbReference>
<feature type="compositionally biased region" description="Low complexity" evidence="1">
    <location>
        <begin position="312"/>
        <end position="324"/>
    </location>
</feature>
<feature type="region of interest" description="Disordered" evidence="1">
    <location>
        <begin position="252"/>
        <end position="330"/>
    </location>
</feature>
<organism evidence="3 4">
    <name type="scientific">Methyloceanibacter methanicus</name>
    <dbReference type="NCBI Taxonomy" id="1774968"/>
    <lineage>
        <taxon>Bacteria</taxon>
        <taxon>Pseudomonadati</taxon>
        <taxon>Pseudomonadota</taxon>
        <taxon>Alphaproteobacteria</taxon>
        <taxon>Hyphomicrobiales</taxon>
        <taxon>Hyphomicrobiaceae</taxon>
        <taxon>Methyloceanibacter</taxon>
    </lineage>
</organism>
<sequence>MPRFIGLIILTLAALLVPLAPDAVAAQDALAHRSYITPFPNGDRYRIVVLGDGLGEELWNGLYRTFEDDPTVDVLQQSKKWTGFTDPKRYDWNSQIDKIMSDGNYHAAVVLFGLGENKPISKDGKVLKVGTEEWREAYGGRVETFIAKLRGAGLGVYWVGLPVMRSEGQRNAAERLNDVFREKAFVNGAKFVDTWSEFADENGQYTLVGTDEQGRTQRMRDGDGFTGYGNLKLAKLVNKELRQDIELAKKERDIPLAGDPEEQAKVASGLTSAPDPVAGRAAPGGGAADGGEEDALREDQVGDVSVFRPNRDAAAPVADPSADAAGGGARDPQVITADLPGGYTAISSISAVSDVTLSSSRPQLPLAQRPYYRVLVRGEQLEPKSGRADDFAWPPS</sequence>
<dbReference type="EMBL" id="LPWG01000011">
    <property type="protein sequence ID" value="ODR99213.1"/>
    <property type="molecule type" value="Genomic_DNA"/>
</dbReference>
<reference evidence="3 4" key="1">
    <citation type="journal article" date="2016" name="Environ. Microbiol.">
        <title>New Methyloceanibacter diversity from North Sea sediments includes methanotroph containing solely the soluble methane monooxygenase.</title>
        <authorList>
            <person name="Vekeman B."/>
            <person name="Kerckhof F.M."/>
            <person name="Cremers G."/>
            <person name="de Vos P."/>
            <person name="Vandamme P."/>
            <person name="Boon N."/>
            <person name="Op den Camp H.J."/>
            <person name="Heylen K."/>
        </authorList>
    </citation>
    <scope>NUCLEOTIDE SEQUENCE [LARGE SCALE GENOMIC DNA]</scope>
    <source>
        <strain evidence="3 4">R-67174</strain>
    </source>
</reference>
<dbReference type="SUPFAM" id="SSF52266">
    <property type="entry name" value="SGNH hydrolase"/>
    <property type="match status" value="1"/>
</dbReference>
<evidence type="ECO:0000256" key="2">
    <source>
        <dbReference type="SAM" id="SignalP"/>
    </source>
</evidence>
<feature type="signal peptide" evidence="2">
    <location>
        <begin position="1"/>
        <end position="25"/>
    </location>
</feature>
<keyword evidence="2" id="KW-0732">Signal</keyword>
<dbReference type="Pfam" id="PF04311">
    <property type="entry name" value="DUF459"/>
    <property type="match status" value="1"/>
</dbReference>
<dbReference type="STRING" id="1774968.AUC68_04180"/>